<dbReference type="OrthoDB" id="68756at2759"/>
<evidence type="ECO:0000313" key="2">
    <source>
        <dbReference type="Proteomes" id="UP000030745"/>
    </source>
</evidence>
<keyword evidence="2" id="KW-1185">Reference proteome</keyword>
<dbReference type="RefSeq" id="XP_012202231.1">
    <property type="nucleotide sequence ID" value="XM_012346841.1"/>
</dbReference>
<dbReference type="Proteomes" id="UP000030745">
    <property type="component" value="Unassembled WGS sequence"/>
</dbReference>
<reference evidence="1 2" key="1">
    <citation type="journal article" date="2013" name="PLoS Genet.">
        <title>Distinctive expansion of potential virulence genes in the genome of the oomycete fish pathogen Saprolegnia parasitica.</title>
        <authorList>
            <person name="Jiang R.H."/>
            <person name="de Bruijn I."/>
            <person name="Haas B.J."/>
            <person name="Belmonte R."/>
            <person name="Lobach L."/>
            <person name="Christie J."/>
            <person name="van den Ackerveken G."/>
            <person name="Bottin A."/>
            <person name="Bulone V."/>
            <person name="Diaz-Moreno S.M."/>
            <person name="Dumas B."/>
            <person name="Fan L."/>
            <person name="Gaulin E."/>
            <person name="Govers F."/>
            <person name="Grenville-Briggs L.J."/>
            <person name="Horner N.R."/>
            <person name="Levin J.Z."/>
            <person name="Mammella M."/>
            <person name="Meijer H.J."/>
            <person name="Morris P."/>
            <person name="Nusbaum C."/>
            <person name="Oome S."/>
            <person name="Phillips A.J."/>
            <person name="van Rooyen D."/>
            <person name="Rzeszutek E."/>
            <person name="Saraiva M."/>
            <person name="Secombes C.J."/>
            <person name="Seidl M.F."/>
            <person name="Snel B."/>
            <person name="Stassen J.H."/>
            <person name="Sykes S."/>
            <person name="Tripathy S."/>
            <person name="van den Berg H."/>
            <person name="Vega-Arreguin J.C."/>
            <person name="Wawra S."/>
            <person name="Young S.K."/>
            <person name="Zeng Q."/>
            <person name="Dieguez-Uribeondo J."/>
            <person name="Russ C."/>
            <person name="Tyler B.M."/>
            <person name="van West P."/>
        </authorList>
    </citation>
    <scope>NUCLEOTIDE SEQUENCE [LARGE SCALE GENOMIC DNA]</scope>
    <source>
        <strain evidence="1 2">CBS 223.65</strain>
    </source>
</reference>
<evidence type="ECO:0000313" key="1">
    <source>
        <dbReference type="EMBL" id="KDO27141.1"/>
    </source>
</evidence>
<accession>A0A067CKQ3</accession>
<dbReference type="VEuPathDB" id="FungiDB:SPRG_07849"/>
<gene>
    <name evidence="1" type="ORF">SPRG_07849</name>
</gene>
<dbReference type="AlphaFoldDB" id="A0A067CKQ3"/>
<sequence>MVVYYAKQCDTVMEKLGFRGKTLAMDVDSSKGAFTCMNTNTTYAIDDILEAKWTNNMNLKLRIQKDGELLKQRLVFECQADLYFFLVELGFQPTKHDGEVRRGSFCASSLSSSSGSKSSRRSI</sequence>
<evidence type="ECO:0008006" key="3">
    <source>
        <dbReference type="Google" id="ProtNLM"/>
    </source>
</evidence>
<dbReference type="KEGG" id="spar:SPRG_07849"/>
<organism evidence="1 2">
    <name type="scientific">Saprolegnia parasitica (strain CBS 223.65)</name>
    <dbReference type="NCBI Taxonomy" id="695850"/>
    <lineage>
        <taxon>Eukaryota</taxon>
        <taxon>Sar</taxon>
        <taxon>Stramenopiles</taxon>
        <taxon>Oomycota</taxon>
        <taxon>Saprolegniomycetes</taxon>
        <taxon>Saprolegniales</taxon>
        <taxon>Saprolegniaceae</taxon>
        <taxon>Saprolegnia</taxon>
    </lineage>
</organism>
<proteinExistence type="predicted"/>
<protein>
    <recommendedName>
        <fullName evidence="3">FERM domain-containing protein</fullName>
    </recommendedName>
</protein>
<name>A0A067CKQ3_SAPPC</name>
<dbReference type="EMBL" id="KK583219">
    <property type="protein sequence ID" value="KDO27141.1"/>
    <property type="molecule type" value="Genomic_DNA"/>
</dbReference>
<dbReference type="GeneID" id="24130099"/>